<keyword evidence="13" id="KW-0732">Signal</keyword>
<dbReference type="Gene3D" id="3.30.565.10">
    <property type="entry name" value="Histidine kinase-like ATPase, C-terminal domain"/>
    <property type="match status" value="1"/>
</dbReference>
<evidence type="ECO:0000256" key="3">
    <source>
        <dbReference type="ARBA" id="ARBA00022553"/>
    </source>
</evidence>
<evidence type="ECO:0000256" key="2">
    <source>
        <dbReference type="ARBA" id="ARBA00012438"/>
    </source>
</evidence>
<dbReference type="SMART" id="SM00388">
    <property type="entry name" value="HisKA"/>
    <property type="match status" value="1"/>
</dbReference>
<dbReference type="Pfam" id="PF00072">
    <property type="entry name" value="Response_reg"/>
    <property type="match status" value="1"/>
</dbReference>
<dbReference type="EMBL" id="SNQG01000001">
    <property type="protein sequence ID" value="TEW68936.1"/>
    <property type="molecule type" value="Genomic_DNA"/>
</dbReference>
<dbReference type="PROSITE" id="PS50110">
    <property type="entry name" value="RESPONSE_REGULATORY"/>
    <property type="match status" value="1"/>
</dbReference>
<keyword evidence="3 12" id="KW-0597">Phosphoprotein</keyword>
<feature type="chain" id="PRO_5021266901" description="histidine kinase" evidence="13">
    <location>
        <begin position="22"/>
        <end position="1391"/>
    </location>
</feature>
<dbReference type="Pfam" id="PF00512">
    <property type="entry name" value="HisKA"/>
    <property type="match status" value="1"/>
</dbReference>
<dbReference type="SUPFAM" id="SSF55874">
    <property type="entry name" value="ATPase domain of HSP90 chaperone/DNA topoisomerase II/histidine kinase"/>
    <property type="match status" value="1"/>
</dbReference>
<evidence type="ECO:0000256" key="11">
    <source>
        <dbReference type="ARBA" id="ARBA00023163"/>
    </source>
</evidence>
<dbReference type="InterPro" id="IPR009057">
    <property type="entry name" value="Homeodomain-like_sf"/>
</dbReference>
<feature type="domain" description="Response regulatory" evidence="16">
    <location>
        <begin position="1132"/>
        <end position="1247"/>
    </location>
</feature>
<keyword evidence="7" id="KW-0067">ATP-binding</keyword>
<evidence type="ECO:0000256" key="4">
    <source>
        <dbReference type="ARBA" id="ARBA00022679"/>
    </source>
</evidence>
<keyword evidence="11" id="KW-0804">Transcription</keyword>
<sequence>MRFKIYVLCIWLFAMPAYLYAQNNSYQFSHLDITGGLSDNQVNCIYKDDKGFMWFGTTSGLNRYDGNKIKVFKRDVKDPNSLAENHVMRIAEGPGKKLWIFTHSNISIYDPSTEQFSNNIAAALSQYKIPAGPVTRVEKDRQGEFWFVTSKKGLYRYDPKKQQTSFYNTSAKSPAVLHANHIIHVVASQANCLWLIYSDGIIEQLDTKTNKILTRFDGLARALDNKPRNFVMIMDNKQNLWVCSDAGPIGVYCYKTQTGKLIHYSKDTPAGRLNSNMITSIIQTDDDKIWVGSDHGGINVIDPVTNQVHYILSRADDAKSLSGNSLYLYKDNTGIIWAGTFKQGVNYYHRDIMQFPLYKHLTNDPKSLPYGDINSFEEDDKQNLWIGTNGSGLVYFNRAANTYTQFKHNPKDPNSLSNDIIIRLYIDKQKKLWIGTYFGGLDCYDGKTFKHYRHNNNDPGSLTDDRVYTMIEDAAGELWVGTFAGGLNVFNPKTNSFRHPKNPGVSDYTAVIYEDRQQNKWIGRDRGVDVILKSSGKIKNYLSEPKNLNSLVGNDVNTITQDRRGLIWIGTKDGLSILNTKTNKFLNLEEGVNLHANNVSNIIEDNAGLMWVSTTNGLASIKLTEAGGKYKLEVNNYNELDGLQGRAFNLYAAMRLKSGELVFGGINGFNIFDPQTLNNSKPRPNLLFTDLKLFNKSVTAGDTVNGRVILTRALSETKDITLQHNQNVFDIEFAACDYFNPDKTKLEYKLEGFDKGWITAGNDRKATYTNLDGGNYTFKVRLQGAGELNEGQISLNITVLPPFFKSTFAYISYFVLLIGGLFYMRHRGIQKLKREFETTQAATEVERKIAREREEAQRMHQLDLMKIKFFTNVSHEFRTPLSLILSPIDNLIKTVDKPDQHSQLVTIKRNGKRLLNLVNQLLDFRKMEYNELKLSLKQGDIVKFIKEVSASFMDVAHQKQIEFLIESDVQSYVTNFDQDKVERILFNLLSNAFKFTPSGGQISVMLSLLQSHNHADVNSLIIKVIDTGIGIAVENQGKVFDRFFQDDMPESLLNQGSGIGLSITKEFVKMQGGAIELESEPNYGSCFTVTLPVELQCAVQAPEPVTGTAPDAPAPVAQNILQSLPGAEKKTTILLIEDNDDLRFYLKDNLKNSFHIIEAVNGKDGWQKALSMHPRLIVSDISMPEMNGIELCKKIKNDARTAHIPVILLTALTTEQDQLAGIDSGANDYILKPFNFEILLSKIHNSLRMQQTLKTTYQKQIEVKAEDIHVVSEDEKFLKNAFECIELNITKVNFSVEELSRQLNLSRVSLYKKLLTLTGKTPVDCIRTVRLKRAAQLLQKSQLSIASVAYEVGFNNPTYFSKVFKEEYGMLPSEYVNKSRESKKEQLSSAV</sequence>
<evidence type="ECO:0000259" key="16">
    <source>
        <dbReference type="PROSITE" id="PS50110"/>
    </source>
</evidence>
<keyword evidence="10" id="KW-0238">DNA-binding</keyword>
<evidence type="ECO:0000256" key="7">
    <source>
        <dbReference type="ARBA" id="ARBA00022840"/>
    </source>
</evidence>
<keyword evidence="9" id="KW-0805">Transcription regulation</keyword>
<dbReference type="Gene3D" id="3.40.50.2300">
    <property type="match status" value="1"/>
</dbReference>
<evidence type="ECO:0000256" key="9">
    <source>
        <dbReference type="ARBA" id="ARBA00023015"/>
    </source>
</evidence>
<evidence type="ECO:0000259" key="14">
    <source>
        <dbReference type="PROSITE" id="PS01124"/>
    </source>
</evidence>
<feature type="modified residue" description="4-aspartylphosphate" evidence="12">
    <location>
        <position position="1180"/>
    </location>
</feature>
<comment type="caution">
    <text evidence="17">The sequence shown here is derived from an EMBL/GenBank/DDBJ whole genome shotgun (WGS) entry which is preliminary data.</text>
</comment>
<name>A0A4Y8AIN8_9SPHI</name>
<dbReference type="SUPFAM" id="SSF47384">
    <property type="entry name" value="Homodimeric domain of signal transducing histidine kinase"/>
    <property type="match status" value="1"/>
</dbReference>
<dbReference type="Gene3D" id="2.130.10.10">
    <property type="entry name" value="YVTN repeat-like/Quinoprotein amine dehydrogenase"/>
    <property type="match status" value="2"/>
</dbReference>
<evidence type="ECO:0000256" key="13">
    <source>
        <dbReference type="SAM" id="SignalP"/>
    </source>
</evidence>
<dbReference type="PANTHER" id="PTHR43547:SF2">
    <property type="entry name" value="HYBRID SIGNAL TRANSDUCTION HISTIDINE KINASE C"/>
    <property type="match status" value="1"/>
</dbReference>
<dbReference type="SUPFAM" id="SSF101898">
    <property type="entry name" value="NHL repeat"/>
    <property type="match status" value="1"/>
</dbReference>
<keyword evidence="6 17" id="KW-0418">Kinase</keyword>
<feature type="signal peptide" evidence="13">
    <location>
        <begin position="1"/>
        <end position="21"/>
    </location>
</feature>
<dbReference type="PROSITE" id="PS01124">
    <property type="entry name" value="HTH_ARAC_FAMILY_2"/>
    <property type="match status" value="1"/>
</dbReference>
<dbReference type="SUPFAM" id="SSF63829">
    <property type="entry name" value="Calcium-dependent phosphotriesterase"/>
    <property type="match status" value="2"/>
</dbReference>
<dbReference type="InterPro" id="IPR011006">
    <property type="entry name" value="CheY-like_superfamily"/>
</dbReference>
<evidence type="ECO:0000313" key="17">
    <source>
        <dbReference type="EMBL" id="TEW68936.1"/>
    </source>
</evidence>
<dbReference type="CDD" id="cd00082">
    <property type="entry name" value="HisKA"/>
    <property type="match status" value="1"/>
</dbReference>
<evidence type="ECO:0000256" key="5">
    <source>
        <dbReference type="ARBA" id="ARBA00022741"/>
    </source>
</evidence>
<feature type="domain" description="Histidine kinase" evidence="15">
    <location>
        <begin position="872"/>
        <end position="1095"/>
    </location>
</feature>
<dbReference type="SMART" id="SM00387">
    <property type="entry name" value="HATPase_c"/>
    <property type="match status" value="1"/>
</dbReference>
<dbReference type="Pfam" id="PF12833">
    <property type="entry name" value="HTH_18"/>
    <property type="match status" value="1"/>
</dbReference>
<dbReference type="InterPro" id="IPR005467">
    <property type="entry name" value="His_kinase_dom"/>
</dbReference>
<dbReference type="GO" id="GO:0043565">
    <property type="term" value="F:sequence-specific DNA binding"/>
    <property type="evidence" value="ECO:0007669"/>
    <property type="project" value="InterPro"/>
</dbReference>
<dbReference type="Proteomes" id="UP000297248">
    <property type="component" value="Unassembled WGS sequence"/>
</dbReference>
<keyword evidence="5" id="KW-0547">Nucleotide-binding</keyword>
<dbReference type="PRINTS" id="PR00344">
    <property type="entry name" value="BCTRLSENSOR"/>
</dbReference>
<dbReference type="Pfam" id="PF02518">
    <property type="entry name" value="HATPase_c"/>
    <property type="match status" value="1"/>
</dbReference>
<gene>
    <name evidence="17" type="ORF">E2R65_01870</name>
</gene>
<evidence type="ECO:0000256" key="8">
    <source>
        <dbReference type="ARBA" id="ARBA00023012"/>
    </source>
</evidence>
<dbReference type="GO" id="GO:0003700">
    <property type="term" value="F:DNA-binding transcription factor activity"/>
    <property type="evidence" value="ECO:0007669"/>
    <property type="project" value="InterPro"/>
</dbReference>
<dbReference type="Pfam" id="PF07494">
    <property type="entry name" value="Reg_prop"/>
    <property type="match status" value="6"/>
</dbReference>
<proteinExistence type="predicted"/>
<dbReference type="SUPFAM" id="SSF52172">
    <property type="entry name" value="CheY-like"/>
    <property type="match status" value="1"/>
</dbReference>
<dbReference type="FunFam" id="2.60.40.10:FF:000791">
    <property type="entry name" value="Two-component system sensor histidine kinase/response regulator"/>
    <property type="match status" value="1"/>
</dbReference>
<dbReference type="FunFam" id="3.30.565.10:FF:000037">
    <property type="entry name" value="Hybrid sensor histidine kinase/response regulator"/>
    <property type="match status" value="1"/>
</dbReference>
<dbReference type="SMART" id="SM00342">
    <property type="entry name" value="HTH_ARAC"/>
    <property type="match status" value="1"/>
</dbReference>
<dbReference type="InterPro" id="IPR018062">
    <property type="entry name" value="HTH_AraC-typ_CS"/>
</dbReference>
<dbReference type="InterPro" id="IPR003661">
    <property type="entry name" value="HisK_dim/P_dom"/>
</dbReference>
<dbReference type="RefSeq" id="WP_134334775.1">
    <property type="nucleotide sequence ID" value="NZ_JACIEG010000001.1"/>
</dbReference>
<dbReference type="InterPro" id="IPR018060">
    <property type="entry name" value="HTH_AraC"/>
</dbReference>
<dbReference type="InterPro" id="IPR004358">
    <property type="entry name" value="Sig_transdc_His_kin-like_C"/>
</dbReference>
<dbReference type="PROSITE" id="PS00041">
    <property type="entry name" value="HTH_ARAC_FAMILY_1"/>
    <property type="match status" value="1"/>
</dbReference>
<dbReference type="InterPro" id="IPR015943">
    <property type="entry name" value="WD40/YVTN_repeat-like_dom_sf"/>
</dbReference>
<dbReference type="InterPro" id="IPR001789">
    <property type="entry name" value="Sig_transdc_resp-reg_receiver"/>
</dbReference>
<evidence type="ECO:0000259" key="15">
    <source>
        <dbReference type="PROSITE" id="PS50109"/>
    </source>
</evidence>
<evidence type="ECO:0000313" key="18">
    <source>
        <dbReference type="Proteomes" id="UP000297248"/>
    </source>
</evidence>
<dbReference type="GO" id="GO:0005524">
    <property type="term" value="F:ATP binding"/>
    <property type="evidence" value="ECO:0007669"/>
    <property type="project" value="UniProtKB-KW"/>
</dbReference>
<organism evidence="17 18">
    <name type="scientific">Mucilaginibacter phyllosphaerae</name>
    <dbReference type="NCBI Taxonomy" id="1812349"/>
    <lineage>
        <taxon>Bacteria</taxon>
        <taxon>Pseudomonadati</taxon>
        <taxon>Bacteroidota</taxon>
        <taxon>Sphingobacteriia</taxon>
        <taxon>Sphingobacteriales</taxon>
        <taxon>Sphingobacteriaceae</taxon>
        <taxon>Mucilaginibacter</taxon>
    </lineage>
</organism>
<dbReference type="InterPro" id="IPR013783">
    <property type="entry name" value="Ig-like_fold"/>
</dbReference>
<feature type="domain" description="HTH araC/xylS-type" evidence="14">
    <location>
        <begin position="1279"/>
        <end position="1378"/>
    </location>
</feature>
<evidence type="ECO:0000256" key="6">
    <source>
        <dbReference type="ARBA" id="ARBA00022777"/>
    </source>
</evidence>
<comment type="catalytic activity">
    <reaction evidence="1">
        <text>ATP + protein L-histidine = ADP + protein N-phospho-L-histidine.</text>
        <dbReference type="EC" id="2.7.13.3"/>
    </reaction>
</comment>
<dbReference type="Gene3D" id="1.10.10.60">
    <property type="entry name" value="Homeodomain-like"/>
    <property type="match status" value="1"/>
</dbReference>
<dbReference type="GO" id="GO:0000155">
    <property type="term" value="F:phosphorelay sensor kinase activity"/>
    <property type="evidence" value="ECO:0007669"/>
    <property type="project" value="InterPro"/>
</dbReference>
<accession>A0A4Y8AIN8</accession>
<dbReference type="PROSITE" id="PS50109">
    <property type="entry name" value="HIS_KIN"/>
    <property type="match status" value="1"/>
</dbReference>
<dbReference type="InterPro" id="IPR003594">
    <property type="entry name" value="HATPase_dom"/>
</dbReference>
<dbReference type="SUPFAM" id="SSF46689">
    <property type="entry name" value="Homeodomain-like"/>
    <property type="match status" value="1"/>
</dbReference>
<dbReference type="EC" id="2.7.13.3" evidence="2"/>
<dbReference type="SMART" id="SM00448">
    <property type="entry name" value="REC"/>
    <property type="match status" value="1"/>
</dbReference>
<dbReference type="InterPro" id="IPR036890">
    <property type="entry name" value="HATPase_C_sf"/>
</dbReference>
<dbReference type="Gene3D" id="1.10.287.130">
    <property type="match status" value="1"/>
</dbReference>
<dbReference type="InterPro" id="IPR011123">
    <property type="entry name" value="Y_Y_Y"/>
</dbReference>
<evidence type="ECO:0000256" key="1">
    <source>
        <dbReference type="ARBA" id="ARBA00000085"/>
    </source>
</evidence>
<keyword evidence="8" id="KW-0902">Two-component regulatory system</keyword>
<dbReference type="InterPro" id="IPR011110">
    <property type="entry name" value="Reg_prop"/>
</dbReference>
<dbReference type="OrthoDB" id="9809670at2"/>
<reference evidence="17 18" key="1">
    <citation type="journal article" date="2016" name="Int. J. Syst. Evol. Microbiol.">
        <title>Proposal of Mucilaginibacter phyllosphaerae sp. nov. isolated from the phyllosphere of Galium album.</title>
        <authorList>
            <person name="Aydogan E.L."/>
            <person name="Busse H.J."/>
            <person name="Moser G."/>
            <person name="Muller C."/>
            <person name="Kampfer P."/>
            <person name="Glaeser S.P."/>
        </authorList>
    </citation>
    <scope>NUCLEOTIDE SEQUENCE [LARGE SCALE GENOMIC DNA]</scope>
    <source>
        <strain evidence="17 18">PP-F2FG21</strain>
    </source>
</reference>
<evidence type="ECO:0000256" key="12">
    <source>
        <dbReference type="PROSITE-ProRule" id="PRU00169"/>
    </source>
</evidence>
<dbReference type="CDD" id="cd17574">
    <property type="entry name" value="REC_OmpR"/>
    <property type="match status" value="1"/>
</dbReference>
<dbReference type="Pfam" id="PF07495">
    <property type="entry name" value="Y_Y_Y"/>
    <property type="match status" value="1"/>
</dbReference>
<keyword evidence="4" id="KW-0808">Transferase</keyword>
<dbReference type="FunFam" id="1.10.287.130:FF:000045">
    <property type="entry name" value="Two-component system sensor histidine kinase/response regulator"/>
    <property type="match status" value="1"/>
</dbReference>
<evidence type="ECO:0000256" key="10">
    <source>
        <dbReference type="ARBA" id="ARBA00023125"/>
    </source>
</evidence>
<dbReference type="Gene3D" id="2.60.40.10">
    <property type="entry name" value="Immunoglobulins"/>
    <property type="match status" value="1"/>
</dbReference>
<dbReference type="PANTHER" id="PTHR43547">
    <property type="entry name" value="TWO-COMPONENT HISTIDINE KINASE"/>
    <property type="match status" value="1"/>
</dbReference>
<protein>
    <recommendedName>
        <fullName evidence="2">histidine kinase</fullName>
        <ecNumber evidence="2">2.7.13.3</ecNumber>
    </recommendedName>
</protein>
<dbReference type="InterPro" id="IPR036097">
    <property type="entry name" value="HisK_dim/P_sf"/>
</dbReference>